<dbReference type="CDD" id="cd07505">
    <property type="entry name" value="HAD_BPGM-like"/>
    <property type="match status" value="1"/>
</dbReference>
<dbReference type="InterPro" id="IPR006439">
    <property type="entry name" value="HAD-SF_hydro_IA"/>
</dbReference>
<dbReference type="PRINTS" id="PR00413">
    <property type="entry name" value="HADHALOGNASE"/>
</dbReference>
<dbReference type="SFLD" id="SFLDS00003">
    <property type="entry name" value="Haloacid_Dehalogenase"/>
    <property type="match status" value="1"/>
</dbReference>
<organism evidence="1 2">
    <name type="scientific">Butyrivibrio hungatei</name>
    <dbReference type="NCBI Taxonomy" id="185008"/>
    <lineage>
        <taxon>Bacteria</taxon>
        <taxon>Bacillati</taxon>
        <taxon>Bacillota</taxon>
        <taxon>Clostridia</taxon>
        <taxon>Lachnospirales</taxon>
        <taxon>Lachnospiraceae</taxon>
        <taxon>Butyrivibrio</taxon>
    </lineage>
</organism>
<dbReference type="RefSeq" id="WP_074461839.1">
    <property type="nucleotide sequence ID" value="NZ_FMUR01000006.1"/>
</dbReference>
<dbReference type="NCBIfam" id="TIGR01509">
    <property type="entry name" value="HAD-SF-IA-v3"/>
    <property type="match status" value="1"/>
</dbReference>
<dbReference type="InterPro" id="IPR023198">
    <property type="entry name" value="PGP-like_dom2"/>
</dbReference>
<dbReference type="SUPFAM" id="SSF56784">
    <property type="entry name" value="HAD-like"/>
    <property type="match status" value="1"/>
</dbReference>
<evidence type="ECO:0000313" key="1">
    <source>
        <dbReference type="EMBL" id="SCY02418.1"/>
    </source>
</evidence>
<evidence type="ECO:0000313" key="2">
    <source>
        <dbReference type="Proteomes" id="UP000183047"/>
    </source>
</evidence>
<gene>
    <name evidence="1" type="ORF">SAMN02910451_01154</name>
</gene>
<dbReference type="SFLD" id="SFLDG01129">
    <property type="entry name" value="C1.5:_HAD__Beta-PGM__Phosphata"/>
    <property type="match status" value="1"/>
</dbReference>
<dbReference type="EMBL" id="FMUR01000006">
    <property type="protein sequence ID" value="SCY02418.1"/>
    <property type="molecule type" value="Genomic_DNA"/>
</dbReference>
<dbReference type="PANTHER" id="PTHR18901">
    <property type="entry name" value="2-DEOXYGLUCOSE-6-PHOSPHATE PHOSPHATASE 2"/>
    <property type="match status" value="1"/>
</dbReference>
<name>A0A1G5CJC1_9FIRM</name>
<proteinExistence type="predicted"/>
<dbReference type="Pfam" id="PF00702">
    <property type="entry name" value="Hydrolase"/>
    <property type="match status" value="1"/>
</dbReference>
<dbReference type="InterPro" id="IPR036412">
    <property type="entry name" value="HAD-like_sf"/>
</dbReference>
<accession>A0A1G5CJC1</accession>
<dbReference type="PANTHER" id="PTHR18901:SF38">
    <property type="entry name" value="PSEUDOURIDINE-5'-PHOSPHATASE"/>
    <property type="match status" value="1"/>
</dbReference>
<dbReference type="Proteomes" id="UP000183047">
    <property type="component" value="Unassembled WGS sequence"/>
</dbReference>
<protein>
    <submittedName>
        <fullName evidence="1">Haloacid dehalogenase superfamily, subfamily IA, variant 3 with third motif having DD or ED/haloacid dehalogenase superfamily, subfamily IA, variant 1 with third motif having Dx(3-4)D or Dx(3-4)E</fullName>
    </submittedName>
</protein>
<reference evidence="2" key="1">
    <citation type="submission" date="2016-10" db="EMBL/GenBank/DDBJ databases">
        <authorList>
            <person name="Varghese N."/>
            <person name="Submissions S."/>
        </authorList>
    </citation>
    <scope>NUCLEOTIDE SEQUENCE [LARGE SCALE GENOMIC DNA]</scope>
    <source>
        <strain evidence="2">XBD2006</strain>
    </source>
</reference>
<dbReference type="InterPro" id="IPR023214">
    <property type="entry name" value="HAD_sf"/>
</dbReference>
<dbReference type="AlphaFoldDB" id="A0A1G5CJC1"/>
<dbReference type="OrthoDB" id="9797743at2"/>
<keyword evidence="2" id="KW-1185">Reference proteome</keyword>
<dbReference type="STRING" id="185008.bhn_I2515"/>
<dbReference type="Gene3D" id="1.10.150.240">
    <property type="entry name" value="Putative phosphatase, domain 2"/>
    <property type="match status" value="1"/>
</dbReference>
<sequence length="217" mass="25004">MDKKADAVIFDLDGTLTDTEKYYQTAWPKALEHFGYKMEKEKALELRSLGRPFAPAKFKEWYGEDFDYMKVREYRKSLVEELIRESGIPLKPGAKEILTWLRENGILTCIATANDYERTERYLKKIGLFEYFDKIICANMVEKGKPAPDIYSYACKELGLPPDRTFAVEDSPNGVTSAYRAGCKVIMIPDLTQPDSELEKLLYKKLDSLIQIKELLS</sequence>
<dbReference type="SFLD" id="SFLDG01135">
    <property type="entry name" value="C1.5.6:_HAD__Beta-PGM__Phospha"/>
    <property type="match status" value="1"/>
</dbReference>
<dbReference type="Gene3D" id="3.40.50.1000">
    <property type="entry name" value="HAD superfamily/HAD-like"/>
    <property type="match status" value="1"/>
</dbReference>